<name>A0A8K0A2Z9_BRALA</name>
<accession>A0A8K0A2Z9</accession>
<dbReference type="SUPFAM" id="SSF48452">
    <property type="entry name" value="TPR-like"/>
    <property type="match status" value="2"/>
</dbReference>
<dbReference type="PANTHER" id="PTHR19959:SF119">
    <property type="entry name" value="FUNGAL LIPASE-LIKE DOMAIN-CONTAINING PROTEIN"/>
    <property type="match status" value="1"/>
</dbReference>
<organism evidence="2 3">
    <name type="scientific">Branchiostoma lanceolatum</name>
    <name type="common">Common lancelet</name>
    <name type="synonym">Amphioxus lanceolatum</name>
    <dbReference type="NCBI Taxonomy" id="7740"/>
    <lineage>
        <taxon>Eukaryota</taxon>
        <taxon>Metazoa</taxon>
        <taxon>Chordata</taxon>
        <taxon>Cephalochordata</taxon>
        <taxon>Leptocardii</taxon>
        <taxon>Amphioxiformes</taxon>
        <taxon>Branchiostomatidae</taxon>
        <taxon>Branchiostoma</taxon>
    </lineage>
</organism>
<dbReference type="Proteomes" id="UP000838412">
    <property type="component" value="Chromosome 6"/>
</dbReference>
<dbReference type="InterPro" id="IPR019734">
    <property type="entry name" value="TPR_rpt"/>
</dbReference>
<dbReference type="OrthoDB" id="771227at2759"/>
<dbReference type="SMART" id="SM00028">
    <property type="entry name" value="TPR"/>
    <property type="match status" value="6"/>
</dbReference>
<keyword evidence="1" id="KW-0802">TPR repeat</keyword>
<dbReference type="InterPro" id="IPR011990">
    <property type="entry name" value="TPR-like_helical_dom_sf"/>
</dbReference>
<dbReference type="Pfam" id="PF13424">
    <property type="entry name" value="TPR_12"/>
    <property type="match status" value="2"/>
</dbReference>
<evidence type="ECO:0000313" key="3">
    <source>
        <dbReference type="Proteomes" id="UP000838412"/>
    </source>
</evidence>
<protein>
    <submittedName>
        <fullName evidence="2">KLC4 protein</fullName>
    </submittedName>
</protein>
<reference evidence="2" key="1">
    <citation type="submission" date="2022-01" db="EMBL/GenBank/DDBJ databases">
        <authorList>
            <person name="Braso-Vives M."/>
        </authorList>
    </citation>
    <scope>NUCLEOTIDE SEQUENCE</scope>
</reference>
<dbReference type="EMBL" id="OV696691">
    <property type="protein sequence ID" value="CAH1267011.1"/>
    <property type="molecule type" value="Genomic_DNA"/>
</dbReference>
<dbReference type="AlphaFoldDB" id="A0A8K0A2Z9"/>
<gene>
    <name evidence="2" type="primary">KLC4</name>
    <name evidence="2" type="ORF">BLAG_LOCUS20496</name>
</gene>
<dbReference type="PROSITE" id="PS50005">
    <property type="entry name" value="TPR"/>
    <property type="match status" value="1"/>
</dbReference>
<dbReference type="Gene3D" id="1.25.40.10">
    <property type="entry name" value="Tetratricopeptide repeat domain"/>
    <property type="match status" value="2"/>
</dbReference>
<evidence type="ECO:0000256" key="1">
    <source>
        <dbReference type="PROSITE-ProRule" id="PRU00339"/>
    </source>
</evidence>
<sequence>MATGGGKVTDISVTTQDDDESIYGEHIEDGCRALLTRDLDKAEQRFAAALKAVHAKGQHDREAEPLYKLGEVYLKRGIQSKDGGDFTKAAALCNAALVRSRRDDIEEAIQGITQAFVKEVLEIEQKVDIDDTEKHKLMLRADRDYVEKEIKRIELEADPYSLDDDDPKMKEVEMKRAEAIKAFNLCTAWSDLGDHRKAISYYEQSLQMRRLIYGEDTAHPEIAHSLNNLGTAWCDLGNPRKAVSDHEQALQMVQSMYGEGAAHPDIATLLNNLGVDWGDLGDHRKAVSYYAESLQMKRSIYGEDTAHPDIAGSHHNLGDAWSDLGDHRKSISYYEQSIQMMRLIYGGGTAHPVIATSLNNLGVAWSNLGDHNRATMYFKQSLQMRRSVYGEDTAHPDIAGSLMNLALCERG</sequence>
<dbReference type="Pfam" id="PF13432">
    <property type="entry name" value="TPR_16"/>
    <property type="match status" value="1"/>
</dbReference>
<feature type="repeat" description="TPR" evidence="1">
    <location>
        <begin position="355"/>
        <end position="388"/>
    </location>
</feature>
<evidence type="ECO:0000313" key="2">
    <source>
        <dbReference type="EMBL" id="CAH1267011.1"/>
    </source>
</evidence>
<dbReference type="Pfam" id="PF13374">
    <property type="entry name" value="TPR_10"/>
    <property type="match status" value="1"/>
</dbReference>
<dbReference type="PANTHER" id="PTHR19959">
    <property type="entry name" value="KINESIN LIGHT CHAIN"/>
    <property type="match status" value="1"/>
</dbReference>
<proteinExistence type="predicted"/>
<keyword evidence="3" id="KW-1185">Reference proteome</keyword>